<name>R4TCB7_9PSEU</name>
<keyword evidence="2" id="KW-0596">Phosphopantetheine</keyword>
<keyword evidence="3" id="KW-0597">Phosphoprotein</keyword>
<evidence type="ECO:0000256" key="5">
    <source>
        <dbReference type="ARBA" id="ARBA00023315"/>
    </source>
</evidence>
<organism evidence="9 10">
    <name type="scientific">Amycolatopsis keratiniphila</name>
    <dbReference type="NCBI Taxonomy" id="129921"/>
    <lineage>
        <taxon>Bacteria</taxon>
        <taxon>Bacillati</taxon>
        <taxon>Actinomycetota</taxon>
        <taxon>Actinomycetes</taxon>
        <taxon>Pseudonocardiales</taxon>
        <taxon>Pseudonocardiaceae</taxon>
        <taxon>Amycolatopsis</taxon>
        <taxon>Amycolatopsis japonica group</taxon>
    </lineage>
</organism>
<dbReference type="InterPro" id="IPR006162">
    <property type="entry name" value="Ppantetheine_attach_site"/>
</dbReference>
<dbReference type="GO" id="GO:0004314">
    <property type="term" value="F:[acyl-carrier-protein] S-malonyltransferase activity"/>
    <property type="evidence" value="ECO:0007669"/>
    <property type="project" value="UniProtKB-EC"/>
</dbReference>
<evidence type="ECO:0000256" key="6">
    <source>
        <dbReference type="ARBA" id="ARBA00048462"/>
    </source>
</evidence>
<dbReference type="InterPro" id="IPR050858">
    <property type="entry name" value="Mal-CoA-ACP_Trans/PKS_FabD"/>
</dbReference>
<evidence type="ECO:0000256" key="7">
    <source>
        <dbReference type="SAM" id="MobiDB-lite"/>
    </source>
</evidence>
<dbReference type="InterPro" id="IPR014043">
    <property type="entry name" value="Acyl_transferase_dom"/>
</dbReference>
<dbReference type="Gene3D" id="1.10.1200.10">
    <property type="entry name" value="ACP-like"/>
    <property type="match status" value="1"/>
</dbReference>
<dbReference type="Pfam" id="PF00698">
    <property type="entry name" value="Acyl_transf_1"/>
    <property type="match status" value="1"/>
</dbReference>
<dbReference type="PANTHER" id="PTHR42681">
    <property type="entry name" value="MALONYL-COA-ACYL CARRIER PROTEIN TRANSACYLASE, MITOCHONDRIAL"/>
    <property type="match status" value="1"/>
</dbReference>
<evidence type="ECO:0000256" key="1">
    <source>
        <dbReference type="ARBA" id="ARBA00013258"/>
    </source>
</evidence>
<feature type="compositionally biased region" description="Low complexity" evidence="7">
    <location>
        <begin position="319"/>
        <end position="332"/>
    </location>
</feature>
<protein>
    <recommendedName>
        <fullName evidence="1">[acyl-carrier-protein] S-malonyltransferase</fullName>
        <ecNumber evidence="1">2.3.1.39</ecNumber>
    </recommendedName>
</protein>
<dbReference type="HOGENOM" id="CLU_038369_0_0_11"/>
<evidence type="ECO:0000256" key="2">
    <source>
        <dbReference type="ARBA" id="ARBA00022450"/>
    </source>
</evidence>
<comment type="catalytic activity">
    <reaction evidence="6">
        <text>holo-[ACP] + malonyl-CoA = malonyl-[ACP] + CoA</text>
        <dbReference type="Rhea" id="RHEA:41792"/>
        <dbReference type="Rhea" id="RHEA-COMP:9623"/>
        <dbReference type="Rhea" id="RHEA-COMP:9685"/>
        <dbReference type="ChEBI" id="CHEBI:57287"/>
        <dbReference type="ChEBI" id="CHEBI:57384"/>
        <dbReference type="ChEBI" id="CHEBI:64479"/>
        <dbReference type="ChEBI" id="CHEBI:78449"/>
        <dbReference type="EC" id="2.3.1.39"/>
    </reaction>
</comment>
<evidence type="ECO:0000256" key="3">
    <source>
        <dbReference type="ARBA" id="ARBA00022553"/>
    </source>
</evidence>
<dbReference type="GO" id="GO:0006633">
    <property type="term" value="P:fatty acid biosynthetic process"/>
    <property type="evidence" value="ECO:0007669"/>
    <property type="project" value="TreeGrafter"/>
</dbReference>
<dbReference type="AlphaFoldDB" id="R4TCB7"/>
<dbReference type="PANTHER" id="PTHR42681:SF1">
    <property type="entry name" value="MALONYL-COA-ACYL CARRIER PROTEIN TRANSACYLASE, MITOCHONDRIAL"/>
    <property type="match status" value="1"/>
</dbReference>
<keyword evidence="4 9" id="KW-0808">Transferase</keyword>
<dbReference type="SMART" id="SM00827">
    <property type="entry name" value="PKS_AT"/>
    <property type="match status" value="1"/>
</dbReference>
<dbReference type="EMBL" id="CP003410">
    <property type="protein sequence ID" value="AGM08083.1"/>
    <property type="molecule type" value="Genomic_DNA"/>
</dbReference>
<dbReference type="PATRIC" id="fig|1156913.3.peg.5606"/>
<accession>R4TCB7</accession>
<keyword evidence="5" id="KW-0012">Acyltransferase</keyword>
<evidence type="ECO:0000313" key="9">
    <source>
        <dbReference type="EMBL" id="AGM08083.1"/>
    </source>
</evidence>
<dbReference type="KEGG" id="aoi:AORI_5500"/>
<dbReference type="InterPro" id="IPR036736">
    <property type="entry name" value="ACP-like_sf"/>
</dbReference>
<gene>
    <name evidence="9" type="primary">fabD</name>
    <name evidence="9" type="ORF">AORI_5500</name>
</gene>
<keyword evidence="10" id="KW-1185">Reference proteome</keyword>
<dbReference type="SUPFAM" id="SSF52151">
    <property type="entry name" value="FabD/lysophospholipase-like"/>
    <property type="match status" value="1"/>
</dbReference>
<dbReference type="PROSITE" id="PS00012">
    <property type="entry name" value="PHOSPHOPANTETHEINE"/>
    <property type="match status" value="1"/>
</dbReference>
<dbReference type="EC" id="2.3.1.39" evidence="1"/>
<dbReference type="Pfam" id="PF00550">
    <property type="entry name" value="PP-binding"/>
    <property type="match status" value="1"/>
</dbReference>
<sequence>MDLGQTEVGLVPGQGAYRPGTLAVPWARGDESVHEVFETIDEVYRARTGRTVSSVVFAAEAPSLEEMLTRHPDELQLAIYGASVTAYRILAARGTILDLVVGHSFGEIAALVIGGAFSVADGASLVCDRNEVLRAHAPEGGLLALRCGRARSELLLSLAELPGLAFAVDNADEQSVLSGPAAQLATARTVAETLGIGTGAVSSPYGFHNHALVPAGRKLATKAAEYKAGGFAVPVYSPILGRRYHDGDDLATLLGLHLSQPVQFRETLSGLYAEGRRSFIELGAGETLTKLVRAAMPLASAVSALTQTGQTTPARSTRQEVAVPAPAAPPAQETVPAPALVAAGSIPARGKVFSQLRELYAEALEYPVEVLTEDAALEADLGVDSMRQTELLTKARQIFDLPAPAPGFRSTDLDTLAKVTDYVIGSRG</sequence>
<dbReference type="InterPro" id="IPR009081">
    <property type="entry name" value="PP-bd_ACP"/>
</dbReference>
<reference evidence="9 10" key="1">
    <citation type="journal article" date="2013" name="BMC Genomics">
        <title>ContigScape: a Cytoscape plugin facilitating microbial genome gap closing.</title>
        <authorList>
            <person name="Tang B."/>
            <person name="Wang Q."/>
            <person name="Yang M."/>
            <person name="Xie F."/>
            <person name="Zhu Y."/>
            <person name="Zhuo Y."/>
            <person name="Wang S."/>
            <person name="Gao H."/>
            <person name="Ding X."/>
            <person name="Zhang L."/>
            <person name="Zhao G."/>
            <person name="Zheng H."/>
        </authorList>
    </citation>
    <scope>NUCLEOTIDE SEQUENCE [LARGE SCALE GENOMIC DNA]</scope>
    <source>
        <strain evidence="9 10">HCCB10007</strain>
    </source>
</reference>
<dbReference type="PROSITE" id="PS50075">
    <property type="entry name" value="CARRIER"/>
    <property type="match status" value="1"/>
</dbReference>
<evidence type="ECO:0000256" key="4">
    <source>
        <dbReference type="ARBA" id="ARBA00022679"/>
    </source>
</evidence>
<feature type="domain" description="Carrier" evidence="8">
    <location>
        <begin position="347"/>
        <end position="427"/>
    </location>
</feature>
<feature type="region of interest" description="Disordered" evidence="7">
    <location>
        <begin position="306"/>
        <end position="332"/>
    </location>
</feature>
<dbReference type="Proteomes" id="UP000013968">
    <property type="component" value="Chromosome"/>
</dbReference>
<evidence type="ECO:0000259" key="8">
    <source>
        <dbReference type="PROSITE" id="PS50075"/>
    </source>
</evidence>
<dbReference type="Gene3D" id="3.40.366.10">
    <property type="entry name" value="Malonyl-Coenzyme A Acyl Carrier Protein, domain 2"/>
    <property type="match status" value="1"/>
</dbReference>
<dbReference type="InterPro" id="IPR001227">
    <property type="entry name" value="Ac_transferase_dom_sf"/>
</dbReference>
<dbReference type="GO" id="GO:0005829">
    <property type="term" value="C:cytosol"/>
    <property type="evidence" value="ECO:0007669"/>
    <property type="project" value="TreeGrafter"/>
</dbReference>
<dbReference type="Gene3D" id="3.30.70.250">
    <property type="entry name" value="Malonyl-CoA ACP transacylase, ACP-binding"/>
    <property type="match status" value="1"/>
</dbReference>
<feature type="compositionally biased region" description="Polar residues" evidence="7">
    <location>
        <begin position="306"/>
        <end position="316"/>
    </location>
</feature>
<proteinExistence type="predicted"/>
<dbReference type="SUPFAM" id="SSF47336">
    <property type="entry name" value="ACP-like"/>
    <property type="match status" value="1"/>
</dbReference>
<evidence type="ECO:0000313" key="10">
    <source>
        <dbReference type="Proteomes" id="UP000013968"/>
    </source>
</evidence>
<dbReference type="InterPro" id="IPR016035">
    <property type="entry name" value="Acyl_Trfase/lysoPLipase"/>
</dbReference>